<dbReference type="Proteomes" id="UP001235343">
    <property type="component" value="Unassembled WGS sequence"/>
</dbReference>
<dbReference type="SUPFAM" id="SSF52540">
    <property type="entry name" value="P-loop containing nucleoside triphosphate hydrolases"/>
    <property type="match status" value="1"/>
</dbReference>
<accession>A0ABT7L5U9</accession>
<protein>
    <submittedName>
        <fullName evidence="4">ABC transporter ATP-binding protein</fullName>
    </submittedName>
</protein>
<sequence>MEKEFVVEFKKVDLIFNKNSKKEFKALEALDIKIKSGQIFCLLGPNGSGKTTTINLINGLLEPTNGDITVLGMKPSKSRKTVLQKISLVPQETALYNDLTARENLLFHARYYGVNRKYISERIDEVLGIVQLENRQNDRVGTFSGGMQRRLALARALLTEPEILLLDEPTLGVDVQSRNAIWEQIRTLASVGKTVILTTNYMEEAEELGEQVLIIDKGKPVGSGSPNELKRHIGQKQMIIHFTETRYAKQVYDDIAKDYDVTFKGNQLHVNTNALNNQFQLLQQLSKYEEHMNHIEYSEPNLQDVFLHFTGKELRD</sequence>
<dbReference type="InterPro" id="IPR017871">
    <property type="entry name" value="ABC_transporter-like_CS"/>
</dbReference>
<dbReference type="InterPro" id="IPR003439">
    <property type="entry name" value="ABC_transporter-like_ATP-bd"/>
</dbReference>
<name>A0ABT7L5U9_9BACI</name>
<gene>
    <name evidence="4" type="ORF">QQS35_12340</name>
</gene>
<evidence type="ECO:0000259" key="3">
    <source>
        <dbReference type="PROSITE" id="PS50893"/>
    </source>
</evidence>
<dbReference type="RefSeq" id="WP_285932461.1">
    <property type="nucleotide sequence ID" value="NZ_JASTZU010000037.1"/>
</dbReference>
<keyword evidence="1" id="KW-0547">Nucleotide-binding</keyword>
<dbReference type="PROSITE" id="PS00211">
    <property type="entry name" value="ABC_TRANSPORTER_1"/>
    <property type="match status" value="1"/>
</dbReference>
<keyword evidence="5" id="KW-1185">Reference proteome</keyword>
<dbReference type="PROSITE" id="PS50893">
    <property type="entry name" value="ABC_TRANSPORTER_2"/>
    <property type="match status" value="1"/>
</dbReference>
<evidence type="ECO:0000313" key="5">
    <source>
        <dbReference type="Proteomes" id="UP001235343"/>
    </source>
</evidence>
<dbReference type="Gene3D" id="3.40.50.300">
    <property type="entry name" value="P-loop containing nucleotide triphosphate hydrolases"/>
    <property type="match status" value="1"/>
</dbReference>
<dbReference type="Pfam" id="PF00005">
    <property type="entry name" value="ABC_tran"/>
    <property type="match status" value="1"/>
</dbReference>
<keyword evidence="2 4" id="KW-0067">ATP-binding</keyword>
<dbReference type="SMART" id="SM00382">
    <property type="entry name" value="AAA"/>
    <property type="match status" value="1"/>
</dbReference>
<proteinExistence type="predicted"/>
<dbReference type="InterPro" id="IPR003593">
    <property type="entry name" value="AAA+_ATPase"/>
</dbReference>
<organism evidence="4 5">
    <name type="scientific">Aquibacillus rhizosphaerae</name>
    <dbReference type="NCBI Taxonomy" id="3051431"/>
    <lineage>
        <taxon>Bacteria</taxon>
        <taxon>Bacillati</taxon>
        <taxon>Bacillota</taxon>
        <taxon>Bacilli</taxon>
        <taxon>Bacillales</taxon>
        <taxon>Bacillaceae</taxon>
        <taxon>Aquibacillus</taxon>
    </lineage>
</organism>
<reference evidence="4 5" key="1">
    <citation type="submission" date="2023-06" db="EMBL/GenBank/DDBJ databases">
        <title>Aquibacillus rhizosphaerae LR5S19.</title>
        <authorList>
            <person name="Sun J.-Q."/>
        </authorList>
    </citation>
    <scope>NUCLEOTIDE SEQUENCE [LARGE SCALE GENOMIC DNA]</scope>
    <source>
        <strain evidence="4 5">LR5S19</strain>
    </source>
</reference>
<evidence type="ECO:0000313" key="4">
    <source>
        <dbReference type="EMBL" id="MDL4841242.1"/>
    </source>
</evidence>
<dbReference type="GO" id="GO:0005524">
    <property type="term" value="F:ATP binding"/>
    <property type="evidence" value="ECO:0007669"/>
    <property type="project" value="UniProtKB-KW"/>
</dbReference>
<evidence type="ECO:0000256" key="1">
    <source>
        <dbReference type="ARBA" id="ARBA00022741"/>
    </source>
</evidence>
<dbReference type="EMBL" id="JASTZU010000037">
    <property type="protein sequence ID" value="MDL4841242.1"/>
    <property type="molecule type" value="Genomic_DNA"/>
</dbReference>
<dbReference type="PANTHER" id="PTHR43582">
    <property type="entry name" value="LINEARMYCIN RESISTANCE ATP-BINDING PROTEIN LNRL"/>
    <property type="match status" value="1"/>
</dbReference>
<feature type="domain" description="ABC transporter" evidence="3">
    <location>
        <begin position="9"/>
        <end position="242"/>
    </location>
</feature>
<dbReference type="PANTHER" id="PTHR43582:SF2">
    <property type="entry name" value="LINEARMYCIN RESISTANCE ATP-BINDING PROTEIN LNRL"/>
    <property type="match status" value="1"/>
</dbReference>
<dbReference type="InterPro" id="IPR027417">
    <property type="entry name" value="P-loop_NTPase"/>
</dbReference>
<comment type="caution">
    <text evidence="4">The sequence shown here is derived from an EMBL/GenBank/DDBJ whole genome shotgun (WGS) entry which is preliminary data.</text>
</comment>
<evidence type="ECO:0000256" key="2">
    <source>
        <dbReference type="ARBA" id="ARBA00022840"/>
    </source>
</evidence>